<dbReference type="GO" id="GO:0008758">
    <property type="term" value="F:UDP-2,3-diacylglucosamine hydrolase activity"/>
    <property type="evidence" value="ECO:0007669"/>
    <property type="project" value="TreeGrafter"/>
</dbReference>
<dbReference type="CDD" id="cd00838">
    <property type="entry name" value="MPP_superfamily"/>
    <property type="match status" value="1"/>
</dbReference>
<keyword evidence="3" id="KW-0479">Metal-binding</keyword>
<accession>A0A1H3CZ01</accession>
<dbReference type="GO" id="GO:0009245">
    <property type="term" value="P:lipid A biosynthetic process"/>
    <property type="evidence" value="ECO:0007669"/>
    <property type="project" value="TreeGrafter"/>
</dbReference>
<keyword evidence="1" id="KW-1003">Cell membrane</keyword>
<gene>
    <name evidence="7" type="ORF">SAMN04488579_10414</name>
</gene>
<evidence type="ECO:0000256" key="4">
    <source>
        <dbReference type="ARBA" id="ARBA00023136"/>
    </source>
</evidence>
<keyword evidence="5" id="KW-0464">Manganese</keyword>
<keyword evidence="4" id="KW-0472">Membrane</keyword>
<dbReference type="GO" id="GO:0046872">
    <property type="term" value="F:metal ion binding"/>
    <property type="evidence" value="ECO:0007669"/>
    <property type="project" value="UniProtKB-KW"/>
</dbReference>
<dbReference type="Pfam" id="PF00149">
    <property type="entry name" value="Metallophos"/>
    <property type="match status" value="1"/>
</dbReference>
<feature type="domain" description="Calcineurin-like phosphoesterase" evidence="6">
    <location>
        <begin position="17"/>
        <end position="158"/>
    </location>
</feature>
<sequence length="401" mass="45628">MINHQSMWDANPQRDKTVVISDLHLGVDDRYTETQKNRALLIEFLQRLEKTDDVKELVIAGDFLDAWFLPVDYPSYTDEDQFYRDAAANNQAVIDALNHLIQSDMTVVYVAGNHDLTMKPELLDELLPGIVQIHEKQGLGRYYTGKRKEIVIEHGHRYDAFSAPDTLTNRELCGNDETVLPMGYFYARYGATAYLEGYPKVEKDLPVITQVPDPSDVDQYGAYLYYSILKGVSERCTPKVDLQDKVFDMHIAGFDDAYSYLDFYPAQQEDGTISAPVLFKNIQRTWDERQKLNDVKRPNSFIEAASGTLDSSYYTQKAVEEYLENPDEQVEVVVFGHTHTPGYCKTDMGKTYVNSGTWIDHNLDDPDATCIFAVITSEDTDTVALYSYQADGSLQTITKQL</sequence>
<dbReference type="PANTHER" id="PTHR34990:SF2">
    <property type="entry name" value="BLL8164 PROTEIN"/>
    <property type="match status" value="1"/>
</dbReference>
<evidence type="ECO:0000259" key="6">
    <source>
        <dbReference type="Pfam" id="PF00149"/>
    </source>
</evidence>
<proteinExistence type="predicted"/>
<dbReference type="PANTHER" id="PTHR34990">
    <property type="entry name" value="UDP-2,3-DIACYLGLUCOSAMINE HYDROLASE-RELATED"/>
    <property type="match status" value="1"/>
</dbReference>
<dbReference type="OrthoDB" id="932843at2"/>
<dbReference type="SUPFAM" id="SSF56300">
    <property type="entry name" value="Metallo-dependent phosphatases"/>
    <property type="match status" value="1"/>
</dbReference>
<reference evidence="8" key="1">
    <citation type="submission" date="2016-10" db="EMBL/GenBank/DDBJ databases">
        <authorList>
            <person name="Varghese N."/>
            <person name="Submissions S."/>
        </authorList>
    </citation>
    <scope>NUCLEOTIDE SEQUENCE [LARGE SCALE GENOMIC DNA]</scope>
    <source>
        <strain evidence="8">VPI 5359</strain>
    </source>
</reference>
<protein>
    <submittedName>
        <fullName evidence="7">Calcineurin-like phosphoesterase</fullName>
    </submittedName>
</protein>
<dbReference type="Gene3D" id="3.60.21.10">
    <property type="match status" value="2"/>
</dbReference>
<evidence type="ECO:0000256" key="3">
    <source>
        <dbReference type="ARBA" id="ARBA00022723"/>
    </source>
</evidence>
<dbReference type="InterPro" id="IPR004843">
    <property type="entry name" value="Calcineurin-like_PHP"/>
</dbReference>
<evidence type="ECO:0000256" key="1">
    <source>
        <dbReference type="ARBA" id="ARBA00022475"/>
    </source>
</evidence>
<evidence type="ECO:0000313" key="7">
    <source>
        <dbReference type="EMBL" id="SDX58774.1"/>
    </source>
</evidence>
<dbReference type="AlphaFoldDB" id="A0A1H3CZ01"/>
<dbReference type="InterPro" id="IPR029052">
    <property type="entry name" value="Metallo-depent_PP-like"/>
</dbReference>
<keyword evidence="8" id="KW-1185">Reference proteome</keyword>
<dbReference type="Proteomes" id="UP000199652">
    <property type="component" value="Unassembled WGS sequence"/>
</dbReference>
<evidence type="ECO:0000313" key="8">
    <source>
        <dbReference type="Proteomes" id="UP000199652"/>
    </source>
</evidence>
<dbReference type="GO" id="GO:0016020">
    <property type="term" value="C:membrane"/>
    <property type="evidence" value="ECO:0007669"/>
    <property type="project" value="GOC"/>
</dbReference>
<organism evidence="7 8">
    <name type="scientific">Eubacterium barkeri</name>
    <name type="common">Clostridium barkeri</name>
    <dbReference type="NCBI Taxonomy" id="1528"/>
    <lineage>
        <taxon>Bacteria</taxon>
        <taxon>Bacillati</taxon>
        <taxon>Bacillota</taxon>
        <taxon>Clostridia</taxon>
        <taxon>Eubacteriales</taxon>
        <taxon>Eubacteriaceae</taxon>
        <taxon>Eubacterium</taxon>
    </lineage>
</organism>
<dbReference type="STRING" id="1528.SAMN04488579_10414"/>
<evidence type="ECO:0000256" key="5">
    <source>
        <dbReference type="ARBA" id="ARBA00023211"/>
    </source>
</evidence>
<keyword evidence="2" id="KW-0997">Cell inner membrane</keyword>
<name>A0A1H3CZ01_EUBBA</name>
<evidence type="ECO:0000256" key="2">
    <source>
        <dbReference type="ARBA" id="ARBA00022519"/>
    </source>
</evidence>
<dbReference type="RefSeq" id="WP_090243533.1">
    <property type="nucleotide sequence ID" value="NZ_FNOU01000004.1"/>
</dbReference>
<dbReference type="InterPro" id="IPR043461">
    <property type="entry name" value="LpxH-like"/>
</dbReference>
<dbReference type="EMBL" id="FNOU01000004">
    <property type="protein sequence ID" value="SDX58774.1"/>
    <property type="molecule type" value="Genomic_DNA"/>
</dbReference>